<organism evidence="3 4">
    <name type="scientific">Nitzschia inconspicua</name>
    <dbReference type="NCBI Taxonomy" id="303405"/>
    <lineage>
        <taxon>Eukaryota</taxon>
        <taxon>Sar</taxon>
        <taxon>Stramenopiles</taxon>
        <taxon>Ochrophyta</taxon>
        <taxon>Bacillariophyta</taxon>
        <taxon>Bacillariophyceae</taxon>
        <taxon>Bacillariophycidae</taxon>
        <taxon>Bacillariales</taxon>
        <taxon>Bacillariaceae</taxon>
        <taxon>Nitzschia</taxon>
    </lineage>
</organism>
<evidence type="ECO:0000256" key="1">
    <source>
        <dbReference type="SAM" id="MobiDB-lite"/>
    </source>
</evidence>
<accession>A0A9K3PLZ2</accession>
<keyword evidence="2" id="KW-0812">Transmembrane</keyword>
<keyword evidence="4" id="KW-1185">Reference proteome</keyword>
<comment type="caution">
    <text evidence="3">The sequence shown here is derived from an EMBL/GenBank/DDBJ whole genome shotgun (WGS) entry which is preliminary data.</text>
</comment>
<dbReference type="AlphaFoldDB" id="A0A9K3PLZ2"/>
<dbReference type="OrthoDB" id="47478at2759"/>
<sequence>MNTASINDSKATKEEILSRFIPETLSNSSDADLEEGGDVVSSSLATTAESSNVVTGSTEEQAMRLHGPVSLEPPLSRSEELRDELLRFLDHPFFQVMGIIVLVLIILSGAFFFFLLLGWQTLCDTPSRTDCEPRNTCFNISIQLLNGLFTYMAMESMPWRCTQFLHVAGGSCPYRRNDVGYDIFGLPSREIWYHIPKQRRIGICVCLLLNCITQFSNQATRIVYPTFDEANAFPGNFWTNVFFVSSMWFAAIGGVWMLYEEHVIHKEHPNVFAPSVIMLINNYVRRRNYIIKRFLCPCCGCSAEIKGELQGNSSENDQRRRPEMVEPPDHVSTPHHEHALPLERTNARLWAL</sequence>
<dbReference type="EMBL" id="JAGRRH010000017">
    <property type="protein sequence ID" value="KAG7352332.1"/>
    <property type="molecule type" value="Genomic_DNA"/>
</dbReference>
<keyword evidence="2" id="KW-1133">Transmembrane helix</keyword>
<proteinExistence type="predicted"/>
<evidence type="ECO:0000256" key="2">
    <source>
        <dbReference type="SAM" id="Phobius"/>
    </source>
</evidence>
<feature type="compositionally biased region" description="Basic and acidic residues" evidence="1">
    <location>
        <begin position="316"/>
        <end position="338"/>
    </location>
</feature>
<feature type="transmembrane region" description="Helical" evidence="2">
    <location>
        <begin position="237"/>
        <end position="259"/>
    </location>
</feature>
<feature type="region of interest" description="Disordered" evidence="1">
    <location>
        <begin position="310"/>
        <end position="338"/>
    </location>
</feature>
<gene>
    <name evidence="3" type="ORF">IV203_008380</name>
</gene>
<protein>
    <submittedName>
        <fullName evidence="3">DUF2985 domain containing protein</fullName>
    </submittedName>
</protein>
<keyword evidence="2" id="KW-0472">Membrane</keyword>
<dbReference type="Proteomes" id="UP000693970">
    <property type="component" value="Unassembled WGS sequence"/>
</dbReference>
<evidence type="ECO:0000313" key="3">
    <source>
        <dbReference type="EMBL" id="KAG7352332.1"/>
    </source>
</evidence>
<reference evidence="3" key="2">
    <citation type="submission" date="2021-04" db="EMBL/GenBank/DDBJ databases">
        <authorList>
            <person name="Podell S."/>
        </authorList>
    </citation>
    <scope>NUCLEOTIDE SEQUENCE</scope>
    <source>
        <strain evidence="3">Hildebrandi</strain>
    </source>
</reference>
<dbReference type="Pfam" id="PF11204">
    <property type="entry name" value="DUF2985"/>
    <property type="match status" value="1"/>
</dbReference>
<evidence type="ECO:0000313" key="4">
    <source>
        <dbReference type="Proteomes" id="UP000693970"/>
    </source>
</evidence>
<reference evidence="3" key="1">
    <citation type="journal article" date="2021" name="Sci. Rep.">
        <title>Diploid genomic architecture of Nitzschia inconspicua, an elite biomass production diatom.</title>
        <authorList>
            <person name="Oliver A."/>
            <person name="Podell S."/>
            <person name="Pinowska A."/>
            <person name="Traller J.C."/>
            <person name="Smith S.R."/>
            <person name="McClure R."/>
            <person name="Beliaev A."/>
            <person name="Bohutskyi P."/>
            <person name="Hill E.A."/>
            <person name="Rabines A."/>
            <person name="Zheng H."/>
            <person name="Allen L.Z."/>
            <person name="Kuo A."/>
            <person name="Grigoriev I.V."/>
            <person name="Allen A.E."/>
            <person name="Hazlebeck D."/>
            <person name="Allen E.E."/>
        </authorList>
    </citation>
    <scope>NUCLEOTIDE SEQUENCE</scope>
    <source>
        <strain evidence="3">Hildebrandi</strain>
    </source>
</reference>
<name>A0A9K3PLZ2_9STRA</name>
<feature type="transmembrane region" description="Helical" evidence="2">
    <location>
        <begin position="93"/>
        <end position="119"/>
    </location>
</feature>
<dbReference type="InterPro" id="IPR021369">
    <property type="entry name" value="DUF2985"/>
</dbReference>